<feature type="chain" id="PRO_5030177683" evidence="1">
    <location>
        <begin position="20"/>
        <end position="108"/>
    </location>
</feature>
<evidence type="ECO:0000256" key="1">
    <source>
        <dbReference type="SAM" id="SignalP"/>
    </source>
</evidence>
<proteinExistence type="predicted"/>
<feature type="signal peptide" evidence="1">
    <location>
        <begin position="1"/>
        <end position="19"/>
    </location>
</feature>
<dbReference type="AlphaFoldDB" id="U2YHC1"/>
<reference evidence="2 3" key="1">
    <citation type="submission" date="2013-09" db="EMBL/GenBank/DDBJ databases">
        <title>Whole genome shotgun sequence of Novosphingobium tardaugens NBRC 16725.</title>
        <authorList>
            <person name="Isaki S."/>
            <person name="Hosoyama A."/>
            <person name="Tsuchikane K."/>
            <person name="Katsumata H."/>
            <person name="Ando Y."/>
            <person name="Yamazaki S."/>
            <person name="Fujita N."/>
        </authorList>
    </citation>
    <scope>NUCLEOTIDE SEQUENCE [LARGE SCALE GENOMIC DNA]</scope>
    <source>
        <strain evidence="2 3">NBRC 16725</strain>
    </source>
</reference>
<keyword evidence="3" id="KW-1185">Reference proteome</keyword>
<protein>
    <submittedName>
        <fullName evidence="2">Uncharacterized protein</fullName>
    </submittedName>
</protein>
<accession>U2YHC1</accession>
<sequence length="108" mass="12388">MRDLFVLTIVCLAGGPALADAGQTPVSRERLVMQQPKMVRDFVARRLQCNHWGGEEPYDAARRREISRAVKALRCNSLDRDEARLLRRYRDNAELPALLVAVREAWEL</sequence>
<dbReference type="EMBL" id="BASZ01000001">
    <property type="protein sequence ID" value="GAD47495.1"/>
    <property type="molecule type" value="Genomic_DNA"/>
</dbReference>
<keyword evidence="1" id="KW-0732">Signal</keyword>
<dbReference type="eggNOG" id="ENOG50334VP">
    <property type="taxonomic scope" value="Bacteria"/>
</dbReference>
<evidence type="ECO:0000313" key="3">
    <source>
        <dbReference type="Proteomes" id="UP000016568"/>
    </source>
</evidence>
<evidence type="ECO:0000313" key="2">
    <source>
        <dbReference type="EMBL" id="GAD47495.1"/>
    </source>
</evidence>
<dbReference type="RefSeq" id="WP_021688402.1">
    <property type="nucleotide sequence ID" value="NZ_BASZ01000001.1"/>
</dbReference>
<gene>
    <name evidence="2" type="ORF">NT2_01_02640</name>
</gene>
<dbReference type="KEGG" id="ntd:EGO55_15835"/>
<name>U2YHC1_9SPHN</name>
<dbReference type="Proteomes" id="UP000016568">
    <property type="component" value="Unassembled WGS sequence"/>
</dbReference>
<comment type="caution">
    <text evidence="2">The sequence shown here is derived from an EMBL/GenBank/DDBJ whole genome shotgun (WGS) entry which is preliminary data.</text>
</comment>
<dbReference type="OrthoDB" id="8595802at2"/>
<organism evidence="2 3">
    <name type="scientific">Caenibius tardaugens NBRC 16725</name>
    <dbReference type="NCBI Taxonomy" id="1219035"/>
    <lineage>
        <taxon>Bacteria</taxon>
        <taxon>Pseudomonadati</taxon>
        <taxon>Pseudomonadota</taxon>
        <taxon>Alphaproteobacteria</taxon>
        <taxon>Sphingomonadales</taxon>
        <taxon>Erythrobacteraceae</taxon>
        <taxon>Caenibius</taxon>
    </lineage>
</organism>